<name>A0AAW0DTN5_9AGAR</name>
<proteinExistence type="predicted"/>
<accession>A0AAW0DTN5</accession>
<dbReference type="AlphaFoldDB" id="A0AAW0DTN5"/>
<keyword evidence="3" id="KW-1185">Reference proteome</keyword>
<evidence type="ECO:0000256" key="1">
    <source>
        <dbReference type="SAM" id="MobiDB-lite"/>
    </source>
</evidence>
<dbReference type="EMBL" id="JAYKXP010000009">
    <property type="protein sequence ID" value="KAK7054436.1"/>
    <property type="molecule type" value="Genomic_DNA"/>
</dbReference>
<sequence length="210" mass="23536">MDAHDIYFFLQSPSRCQSQLELEHWQKHTTSYWSTDPTGQSQLTESQCKEMGLPVAAHVVSQIEIRYTLTSCSPEICAAVDAWQLAQGFDPTTADFAGHLGYPEFELKMRLGATESNAYTVENTDNVSDRQEPQGQDAMDMEAQHFLRLSSPSVTARPRPQAAIKASARMKSVDPCSSQQGKQRVGRKRKSSEGCGTERGRQTIKRRKIH</sequence>
<feature type="region of interest" description="Disordered" evidence="1">
    <location>
        <begin position="151"/>
        <end position="210"/>
    </location>
</feature>
<organism evidence="2 3">
    <name type="scientific">Paramarasmius palmivorus</name>
    <dbReference type="NCBI Taxonomy" id="297713"/>
    <lineage>
        <taxon>Eukaryota</taxon>
        <taxon>Fungi</taxon>
        <taxon>Dikarya</taxon>
        <taxon>Basidiomycota</taxon>
        <taxon>Agaricomycotina</taxon>
        <taxon>Agaricomycetes</taxon>
        <taxon>Agaricomycetidae</taxon>
        <taxon>Agaricales</taxon>
        <taxon>Marasmiineae</taxon>
        <taxon>Marasmiaceae</taxon>
        <taxon>Paramarasmius</taxon>
    </lineage>
</organism>
<evidence type="ECO:0000313" key="2">
    <source>
        <dbReference type="EMBL" id="KAK7054436.1"/>
    </source>
</evidence>
<evidence type="ECO:0000313" key="3">
    <source>
        <dbReference type="Proteomes" id="UP001383192"/>
    </source>
</evidence>
<gene>
    <name evidence="2" type="ORF">VNI00_003634</name>
</gene>
<comment type="caution">
    <text evidence="2">The sequence shown here is derived from an EMBL/GenBank/DDBJ whole genome shotgun (WGS) entry which is preliminary data.</text>
</comment>
<dbReference type="Proteomes" id="UP001383192">
    <property type="component" value="Unassembled WGS sequence"/>
</dbReference>
<protein>
    <submittedName>
        <fullName evidence="2">Uncharacterized protein</fullName>
    </submittedName>
</protein>
<reference evidence="2 3" key="1">
    <citation type="submission" date="2024-01" db="EMBL/GenBank/DDBJ databases">
        <title>A draft genome for a cacao thread blight-causing isolate of Paramarasmius palmivorus.</title>
        <authorList>
            <person name="Baruah I.K."/>
            <person name="Bukari Y."/>
            <person name="Amoako-Attah I."/>
            <person name="Meinhardt L.W."/>
            <person name="Bailey B.A."/>
            <person name="Cohen S.P."/>
        </authorList>
    </citation>
    <scope>NUCLEOTIDE SEQUENCE [LARGE SCALE GENOMIC DNA]</scope>
    <source>
        <strain evidence="2 3">GH-12</strain>
    </source>
</reference>